<feature type="region of interest" description="Disordered" evidence="1">
    <location>
        <begin position="1"/>
        <end position="109"/>
    </location>
</feature>
<keyword evidence="4" id="KW-1185">Reference proteome</keyword>
<dbReference type="EMBL" id="ABEU02000004">
    <property type="protein sequence ID" value="PNR55949.1"/>
    <property type="molecule type" value="Genomic_DNA"/>
</dbReference>
<feature type="compositionally biased region" description="Basic residues" evidence="1">
    <location>
        <begin position="91"/>
        <end position="103"/>
    </location>
</feature>
<dbReference type="Gramene" id="Pp3c4_27971V3.3">
    <property type="protein sequence ID" value="PAC:32921025.CDS.1"/>
    <property type="gene ID" value="Pp3c4_27971"/>
</dbReference>
<gene>
    <name evidence="2" type="ORF">PHYPA_006846</name>
</gene>
<reference evidence="2 4" key="1">
    <citation type="journal article" date="2008" name="Science">
        <title>The Physcomitrella genome reveals evolutionary insights into the conquest of land by plants.</title>
        <authorList>
            <person name="Rensing S."/>
            <person name="Lang D."/>
            <person name="Zimmer A."/>
            <person name="Terry A."/>
            <person name="Salamov A."/>
            <person name="Shapiro H."/>
            <person name="Nishiyama T."/>
            <person name="Perroud P.-F."/>
            <person name="Lindquist E."/>
            <person name="Kamisugi Y."/>
            <person name="Tanahashi T."/>
            <person name="Sakakibara K."/>
            <person name="Fujita T."/>
            <person name="Oishi K."/>
            <person name="Shin-I T."/>
            <person name="Kuroki Y."/>
            <person name="Toyoda A."/>
            <person name="Suzuki Y."/>
            <person name="Hashimoto A."/>
            <person name="Yamaguchi K."/>
            <person name="Sugano A."/>
            <person name="Kohara Y."/>
            <person name="Fujiyama A."/>
            <person name="Anterola A."/>
            <person name="Aoki S."/>
            <person name="Ashton N."/>
            <person name="Barbazuk W.B."/>
            <person name="Barker E."/>
            <person name="Bennetzen J."/>
            <person name="Bezanilla M."/>
            <person name="Blankenship R."/>
            <person name="Cho S.H."/>
            <person name="Dutcher S."/>
            <person name="Estelle M."/>
            <person name="Fawcett J.A."/>
            <person name="Gundlach H."/>
            <person name="Hanada K."/>
            <person name="Heyl A."/>
            <person name="Hicks K.A."/>
            <person name="Hugh J."/>
            <person name="Lohr M."/>
            <person name="Mayer K."/>
            <person name="Melkozernov A."/>
            <person name="Murata T."/>
            <person name="Nelson D."/>
            <person name="Pils B."/>
            <person name="Prigge M."/>
            <person name="Reiss B."/>
            <person name="Renner T."/>
            <person name="Rombauts S."/>
            <person name="Rushton P."/>
            <person name="Sanderfoot A."/>
            <person name="Schween G."/>
            <person name="Shiu S.-H."/>
            <person name="Stueber K."/>
            <person name="Theodoulou F.L."/>
            <person name="Tu H."/>
            <person name="Van de Peer Y."/>
            <person name="Verrier P.J."/>
            <person name="Waters E."/>
            <person name="Wood A."/>
            <person name="Yang L."/>
            <person name="Cove D."/>
            <person name="Cuming A."/>
            <person name="Hasebe M."/>
            <person name="Lucas S."/>
            <person name="Mishler D.B."/>
            <person name="Reski R."/>
            <person name="Grigoriev I."/>
            <person name="Quatrano R.S."/>
            <person name="Boore J.L."/>
        </authorList>
    </citation>
    <scope>NUCLEOTIDE SEQUENCE [LARGE SCALE GENOMIC DNA]</scope>
    <source>
        <strain evidence="3 4">cv. Gransden 2004</strain>
    </source>
</reference>
<evidence type="ECO:0000313" key="2">
    <source>
        <dbReference type="EMBL" id="PNR55949.1"/>
    </source>
</evidence>
<dbReference type="Gramene" id="Pp3c4_27971V3.1">
    <property type="protein sequence ID" value="PAC:32921023.CDS.1"/>
    <property type="gene ID" value="Pp3c4_27971"/>
</dbReference>
<dbReference type="InParanoid" id="A0A2K1KQA3"/>
<dbReference type="Gramene" id="Pp3c4_27971V3.4">
    <property type="protein sequence ID" value="PAC:32921026.CDS.1"/>
    <property type="gene ID" value="Pp3c4_27971"/>
</dbReference>
<evidence type="ECO:0000256" key="1">
    <source>
        <dbReference type="SAM" id="MobiDB-lite"/>
    </source>
</evidence>
<dbReference type="Gramene" id="Pp3c4_27971V3.5">
    <property type="protein sequence ID" value="PAC:32921027.CDS.1"/>
    <property type="gene ID" value="Pp3c4_27971"/>
</dbReference>
<name>A0A2K1KQA3_PHYPA</name>
<dbReference type="Proteomes" id="UP000006727">
    <property type="component" value="Chromosome 4"/>
</dbReference>
<dbReference type="Gramene" id="Pp3c4_27971V3.2">
    <property type="protein sequence ID" value="PAC:32921024.CDS.1"/>
    <property type="gene ID" value="Pp3c4_27971"/>
</dbReference>
<protein>
    <submittedName>
        <fullName evidence="2 3">Uncharacterized protein</fullName>
    </submittedName>
</protein>
<reference evidence="3" key="3">
    <citation type="submission" date="2020-12" db="UniProtKB">
        <authorList>
            <consortium name="EnsemblPlants"/>
        </authorList>
    </citation>
    <scope>IDENTIFICATION</scope>
</reference>
<dbReference type="AlphaFoldDB" id="A0A2K1KQA3"/>
<evidence type="ECO:0000313" key="4">
    <source>
        <dbReference type="Proteomes" id="UP000006727"/>
    </source>
</evidence>
<reference evidence="2 4" key="2">
    <citation type="journal article" date="2018" name="Plant J.">
        <title>The Physcomitrella patens chromosome-scale assembly reveals moss genome structure and evolution.</title>
        <authorList>
            <person name="Lang D."/>
            <person name="Ullrich K.K."/>
            <person name="Murat F."/>
            <person name="Fuchs J."/>
            <person name="Jenkins J."/>
            <person name="Haas F.B."/>
            <person name="Piednoel M."/>
            <person name="Gundlach H."/>
            <person name="Van Bel M."/>
            <person name="Meyberg R."/>
            <person name="Vives C."/>
            <person name="Morata J."/>
            <person name="Symeonidi A."/>
            <person name="Hiss M."/>
            <person name="Muchero W."/>
            <person name="Kamisugi Y."/>
            <person name="Saleh O."/>
            <person name="Blanc G."/>
            <person name="Decker E.L."/>
            <person name="van Gessel N."/>
            <person name="Grimwood J."/>
            <person name="Hayes R.D."/>
            <person name="Graham S.W."/>
            <person name="Gunter L.E."/>
            <person name="McDaniel S.F."/>
            <person name="Hoernstein S.N.W."/>
            <person name="Larsson A."/>
            <person name="Li F.W."/>
            <person name="Perroud P.F."/>
            <person name="Phillips J."/>
            <person name="Ranjan P."/>
            <person name="Rokshar D.S."/>
            <person name="Rothfels C.J."/>
            <person name="Schneider L."/>
            <person name="Shu S."/>
            <person name="Stevenson D.W."/>
            <person name="Thummler F."/>
            <person name="Tillich M."/>
            <person name="Villarreal Aguilar J.C."/>
            <person name="Widiez T."/>
            <person name="Wong G.K."/>
            <person name="Wymore A."/>
            <person name="Zhang Y."/>
            <person name="Zimmer A.D."/>
            <person name="Quatrano R.S."/>
            <person name="Mayer K.F.X."/>
            <person name="Goodstein D."/>
            <person name="Casacuberta J.M."/>
            <person name="Vandepoele K."/>
            <person name="Reski R."/>
            <person name="Cuming A.C."/>
            <person name="Tuskan G.A."/>
            <person name="Maumus F."/>
            <person name="Salse J."/>
            <person name="Schmutz J."/>
            <person name="Rensing S.A."/>
        </authorList>
    </citation>
    <scope>NUCLEOTIDE SEQUENCE [LARGE SCALE GENOMIC DNA]</scope>
    <source>
        <strain evidence="3 4">cv. Gransden 2004</strain>
    </source>
</reference>
<dbReference type="Gramene" id="Pp3c4_27971V3.8">
    <property type="protein sequence ID" value="PAC:32921030.CDS.1"/>
    <property type="gene ID" value="Pp3c4_27971"/>
</dbReference>
<dbReference type="EnsemblPlants" id="Pp3c4_27971V3.7">
    <property type="protein sequence ID" value="PAC:32921029.CDS.1"/>
    <property type="gene ID" value="Pp3c4_27971"/>
</dbReference>
<dbReference type="EnsemblPlants" id="Pp3c4_27971V3.4">
    <property type="protein sequence ID" value="PAC:32921026.CDS.1"/>
    <property type="gene ID" value="Pp3c4_27971"/>
</dbReference>
<proteinExistence type="predicted"/>
<dbReference type="Gramene" id="Pp3c4_27971V3.6">
    <property type="protein sequence ID" value="PAC:32921028.CDS.1"/>
    <property type="gene ID" value="Pp3c4_27971"/>
</dbReference>
<dbReference type="EnsemblPlants" id="Pp3c4_27971V3.2">
    <property type="protein sequence ID" value="PAC:32921024.CDS.1"/>
    <property type="gene ID" value="Pp3c4_27971"/>
</dbReference>
<accession>A0A2K1KQA3</accession>
<dbReference type="EnsemblPlants" id="Pp3c4_27971V3.6">
    <property type="protein sequence ID" value="PAC:32921028.CDS.1"/>
    <property type="gene ID" value="Pp3c4_27971"/>
</dbReference>
<dbReference type="EnsemblPlants" id="Pp3c4_27971V3.3">
    <property type="protein sequence ID" value="PAC:32921025.CDS.1"/>
    <property type="gene ID" value="Pp3c4_27971"/>
</dbReference>
<dbReference type="EnsemblPlants" id="Pp3c4_27971V3.8">
    <property type="protein sequence ID" value="PAC:32921030.CDS.1"/>
    <property type="gene ID" value="Pp3c4_27971"/>
</dbReference>
<dbReference type="EnsemblPlants" id="Pp3c4_27971V3.1">
    <property type="protein sequence ID" value="PAC:32921023.CDS.1"/>
    <property type="gene ID" value="Pp3c4_27971"/>
</dbReference>
<evidence type="ECO:0000313" key="3">
    <source>
        <dbReference type="EnsemblPlants" id="PAC:32921023.CDS.1"/>
    </source>
</evidence>
<organism evidence="2">
    <name type="scientific">Physcomitrium patens</name>
    <name type="common">Spreading-leaved earth moss</name>
    <name type="synonym">Physcomitrella patens</name>
    <dbReference type="NCBI Taxonomy" id="3218"/>
    <lineage>
        <taxon>Eukaryota</taxon>
        <taxon>Viridiplantae</taxon>
        <taxon>Streptophyta</taxon>
        <taxon>Embryophyta</taxon>
        <taxon>Bryophyta</taxon>
        <taxon>Bryophytina</taxon>
        <taxon>Bryopsida</taxon>
        <taxon>Funariidae</taxon>
        <taxon>Funariales</taxon>
        <taxon>Funariaceae</taxon>
        <taxon>Physcomitrium</taxon>
    </lineage>
</organism>
<dbReference type="Gramene" id="Pp3c4_27971V3.7">
    <property type="protein sequence ID" value="PAC:32921029.CDS.1"/>
    <property type="gene ID" value="Pp3c4_27971"/>
</dbReference>
<dbReference type="EnsemblPlants" id="Pp3c4_27971V3.5">
    <property type="protein sequence ID" value="PAC:32921027.CDS.1"/>
    <property type="gene ID" value="Pp3c4_27971"/>
</dbReference>
<sequence>MSWVSTTARYKSLHPDPSTKPAPPCESANRMPAGDRCARKRRRRRAWLSPCIQMLPHPSKPTPPPTKQRVHHPQVQGGPRSTCDDSEHCKPAKKKKKKKKPSSQRRSCAPWLHERPHEICSPSLIRMYEMVDTGTWNAKVVDWHSGCVAKAHSLHQLHSSCISQQSISQ</sequence>